<feature type="transmembrane region" description="Helical" evidence="9">
    <location>
        <begin position="132"/>
        <end position="149"/>
    </location>
</feature>
<keyword evidence="5 9" id="KW-0812">Transmembrane</keyword>
<comment type="subcellular location">
    <subcellularLocation>
        <location evidence="2">Membrane</location>
        <topology evidence="2">Multi-pass membrane protein</topology>
    </subcellularLocation>
</comment>
<dbReference type="EC" id="3.4.21.105" evidence="4"/>
<evidence type="ECO:0000313" key="12">
    <source>
        <dbReference type="Proteomes" id="UP000786811"/>
    </source>
</evidence>
<organism evidence="11 12">
    <name type="scientific">Cotesia congregata</name>
    <name type="common">Parasitoid wasp</name>
    <name type="synonym">Apanteles congregatus</name>
    <dbReference type="NCBI Taxonomy" id="51543"/>
    <lineage>
        <taxon>Eukaryota</taxon>
        <taxon>Metazoa</taxon>
        <taxon>Ecdysozoa</taxon>
        <taxon>Arthropoda</taxon>
        <taxon>Hexapoda</taxon>
        <taxon>Insecta</taxon>
        <taxon>Pterygota</taxon>
        <taxon>Neoptera</taxon>
        <taxon>Endopterygota</taxon>
        <taxon>Hymenoptera</taxon>
        <taxon>Apocrita</taxon>
        <taxon>Ichneumonoidea</taxon>
        <taxon>Braconidae</taxon>
        <taxon>Microgastrinae</taxon>
        <taxon>Cotesia</taxon>
    </lineage>
</organism>
<proteinExistence type="inferred from homology"/>
<accession>A0A8J2HH58</accession>
<evidence type="ECO:0000256" key="4">
    <source>
        <dbReference type="ARBA" id="ARBA00013039"/>
    </source>
</evidence>
<keyword evidence="6" id="KW-0378">Hydrolase</keyword>
<sequence length="352" mass="39975">MAFRRLLCLNETAGKSLFNNVSCQKIILEVPNSFKSIRSFKRLRDTNDIVHKSELTVKNLWKPLGFTILFGSAAHLGAAIWEYEKIRSYKFNSMKKNNINEKIRSYLQSEEVQTWRGKAQSWWRNLSNGERIFVPICYLNVMVFLAWRVPAFRATMTKYFCANPASSAICWPMVLSTFSHHSLLHLGTNMYVLHSFSTAAVGTLGTEQFVALYLTSGVLSSFASHLFKVVFQRPGLSLGAVSNIFYLNGGTSGAILGVVAFICAQYPDTRLGIAFLPMITFTAGNAIKGLLAFDVIGCVMRWRFLDHAAHLGGAMWGLYWQMWGNTQIWQNRKSFLNLWHSFRDPPRSHRSK</sequence>
<dbReference type="GO" id="GO:0004252">
    <property type="term" value="F:serine-type endopeptidase activity"/>
    <property type="evidence" value="ECO:0007669"/>
    <property type="project" value="InterPro"/>
</dbReference>
<dbReference type="GO" id="GO:0006465">
    <property type="term" value="P:signal peptide processing"/>
    <property type="evidence" value="ECO:0007669"/>
    <property type="project" value="TreeGrafter"/>
</dbReference>
<evidence type="ECO:0000256" key="8">
    <source>
        <dbReference type="ARBA" id="ARBA00023136"/>
    </source>
</evidence>
<evidence type="ECO:0000259" key="10">
    <source>
        <dbReference type="Pfam" id="PF01694"/>
    </source>
</evidence>
<feature type="transmembrane region" description="Helical" evidence="9">
    <location>
        <begin position="243"/>
        <end position="267"/>
    </location>
</feature>
<keyword evidence="7 9" id="KW-1133">Transmembrane helix</keyword>
<feature type="transmembrane region" description="Helical" evidence="9">
    <location>
        <begin position="210"/>
        <end position="231"/>
    </location>
</feature>
<feature type="domain" description="Peptidase S54 rhomboid" evidence="10">
    <location>
        <begin position="171"/>
        <end position="321"/>
    </location>
</feature>
<evidence type="ECO:0000256" key="9">
    <source>
        <dbReference type="SAM" id="Phobius"/>
    </source>
</evidence>
<evidence type="ECO:0000256" key="6">
    <source>
        <dbReference type="ARBA" id="ARBA00022801"/>
    </source>
</evidence>
<feature type="transmembrane region" description="Helical" evidence="9">
    <location>
        <begin position="60"/>
        <end position="81"/>
    </location>
</feature>
<comment type="catalytic activity">
    <reaction evidence="1">
        <text>Cleaves type-1 transmembrane domains using a catalytic dyad composed of serine and histidine that are contributed by different transmembrane domains.</text>
        <dbReference type="EC" id="3.4.21.105"/>
    </reaction>
</comment>
<keyword evidence="8 9" id="KW-0472">Membrane</keyword>
<dbReference type="InterPro" id="IPR050925">
    <property type="entry name" value="Rhomboid_protease_S54"/>
</dbReference>
<gene>
    <name evidence="11" type="ORF">HICCMSTLAB_LOCUS7524</name>
</gene>
<dbReference type="InterPro" id="IPR035952">
    <property type="entry name" value="Rhomboid-like_sf"/>
</dbReference>
<protein>
    <recommendedName>
        <fullName evidence="4">rhomboid protease</fullName>
        <ecNumber evidence="4">3.4.21.105</ecNumber>
    </recommendedName>
</protein>
<dbReference type="PANTHER" id="PTHR43731:SF14">
    <property type="entry name" value="PRESENILIN-ASSOCIATED RHOMBOID-LIKE PROTEIN, MITOCHONDRIAL"/>
    <property type="match status" value="1"/>
</dbReference>
<dbReference type="OrthoDB" id="10260614at2759"/>
<dbReference type="SUPFAM" id="SSF144091">
    <property type="entry name" value="Rhomboid-like"/>
    <property type="match status" value="1"/>
</dbReference>
<comment type="similarity">
    <text evidence="3">Belongs to the peptidase S54 family.</text>
</comment>
<dbReference type="PANTHER" id="PTHR43731">
    <property type="entry name" value="RHOMBOID PROTEASE"/>
    <property type="match status" value="1"/>
</dbReference>
<evidence type="ECO:0000256" key="5">
    <source>
        <dbReference type="ARBA" id="ARBA00022692"/>
    </source>
</evidence>
<keyword evidence="12" id="KW-1185">Reference proteome</keyword>
<name>A0A8J2HH58_COTCN</name>
<feature type="transmembrane region" description="Helical" evidence="9">
    <location>
        <begin position="273"/>
        <end position="293"/>
    </location>
</feature>
<dbReference type="EMBL" id="CAJNRD030001121">
    <property type="protein sequence ID" value="CAG5095068.1"/>
    <property type="molecule type" value="Genomic_DNA"/>
</dbReference>
<reference evidence="11" key="1">
    <citation type="submission" date="2021-04" db="EMBL/GenBank/DDBJ databases">
        <authorList>
            <person name="Chebbi M.A.C M."/>
        </authorList>
    </citation>
    <scope>NUCLEOTIDE SEQUENCE</scope>
</reference>
<dbReference type="InterPro" id="IPR022764">
    <property type="entry name" value="Peptidase_S54_rhomboid_dom"/>
</dbReference>
<evidence type="ECO:0000256" key="3">
    <source>
        <dbReference type="ARBA" id="ARBA00009045"/>
    </source>
</evidence>
<evidence type="ECO:0000256" key="1">
    <source>
        <dbReference type="ARBA" id="ARBA00000156"/>
    </source>
</evidence>
<evidence type="ECO:0000256" key="7">
    <source>
        <dbReference type="ARBA" id="ARBA00022989"/>
    </source>
</evidence>
<dbReference type="Proteomes" id="UP000786811">
    <property type="component" value="Unassembled WGS sequence"/>
</dbReference>
<evidence type="ECO:0000313" key="11">
    <source>
        <dbReference type="EMBL" id="CAG5095068.1"/>
    </source>
</evidence>
<dbReference type="Pfam" id="PF01694">
    <property type="entry name" value="Rhomboid"/>
    <property type="match status" value="1"/>
</dbReference>
<comment type="caution">
    <text evidence="11">The sequence shown here is derived from an EMBL/GenBank/DDBJ whole genome shotgun (WGS) entry which is preliminary data.</text>
</comment>
<dbReference type="GO" id="GO:0016020">
    <property type="term" value="C:membrane"/>
    <property type="evidence" value="ECO:0007669"/>
    <property type="project" value="UniProtKB-SubCell"/>
</dbReference>
<dbReference type="AlphaFoldDB" id="A0A8J2HH58"/>
<evidence type="ECO:0000256" key="2">
    <source>
        <dbReference type="ARBA" id="ARBA00004141"/>
    </source>
</evidence>
<dbReference type="Gene3D" id="1.20.1540.10">
    <property type="entry name" value="Rhomboid-like"/>
    <property type="match status" value="1"/>
</dbReference>